<dbReference type="InterPro" id="IPR050469">
    <property type="entry name" value="Diguanylate_Cyclase"/>
</dbReference>
<dbReference type="InterPro" id="IPR013767">
    <property type="entry name" value="PAS_fold"/>
</dbReference>
<keyword evidence="5" id="KW-1185">Reference proteome</keyword>
<comment type="caution">
    <text evidence="4">The sequence shown here is derived from an EMBL/GenBank/DDBJ whole genome shotgun (WGS) entry which is preliminary data.</text>
</comment>
<dbReference type="Proteomes" id="UP001595617">
    <property type="component" value="Unassembled WGS sequence"/>
</dbReference>
<gene>
    <name evidence="4" type="ORF">ACFOOG_08325</name>
</gene>
<dbReference type="Pfam" id="PF00990">
    <property type="entry name" value="GGDEF"/>
    <property type="match status" value="1"/>
</dbReference>
<comment type="catalytic activity">
    <reaction evidence="2">
        <text>2 GTP = 3',3'-c-di-GMP + 2 diphosphate</text>
        <dbReference type="Rhea" id="RHEA:24898"/>
        <dbReference type="ChEBI" id="CHEBI:33019"/>
        <dbReference type="ChEBI" id="CHEBI:37565"/>
        <dbReference type="ChEBI" id="CHEBI:58805"/>
        <dbReference type="EC" id="2.7.7.65"/>
    </reaction>
</comment>
<dbReference type="CDD" id="cd01949">
    <property type="entry name" value="GGDEF"/>
    <property type="match status" value="1"/>
</dbReference>
<keyword evidence="4" id="KW-0548">Nucleotidyltransferase</keyword>
<dbReference type="NCBIfam" id="TIGR00254">
    <property type="entry name" value="GGDEF"/>
    <property type="match status" value="1"/>
</dbReference>
<evidence type="ECO:0000313" key="5">
    <source>
        <dbReference type="Proteomes" id="UP001595617"/>
    </source>
</evidence>
<accession>A0ABV7ZXA7</accession>
<dbReference type="InterPro" id="IPR029787">
    <property type="entry name" value="Nucleotide_cyclase"/>
</dbReference>
<dbReference type="Gene3D" id="3.30.450.20">
    <property type="entry name" value="PAS domain"/>
    <property type="match status" value="1"/>
</dbReference>
<reference evidence="5" key="1">
    <citation type="journal article" date="2019" name="Int. J. Syst. Evol. Microbiol.">
        <title>The Global Catalogue of Microorganisms (GCM) 10K type strain sequencing project: providing services to taxonomists for standard genome sequencing and annotation.</title>
        <authorList>
            <consortium name="The Broad Institute Genomics Platform"/>
            <consortium name="The Broad Institute Genome Sequencing Center for Infectious Disease"/>
            <person name="Wu L."/>
            <person name="Ma J."/>
        </authorList>
    </citation>
    <scope>NUCLEOTIDE SEQUENCE [LARGE SCALE GENOMIC DNA]</scope>
    <source>
        <strain evidence="5">IBRC 10765</strain>
    </source>
</reference>
<dbReference type="EMBL" id="JBHRYR010000003">
    <property type="protein sequence ID" value="MFC3852836.1"/>
    <property type="molecule type" value="Genomic_DNA"/>
</dbReference>
<dbReference type="Pfam" id="PF00989">
    <property type="entry name" value="PAS"/>
    <property type="match status" value="1"/>
</dbReference>
<dbReference type="SUPFAM" id="SSF55785">
    <property type="entry name" value="PYP-like sensor domain (PAS domain)"/>
    <property type="match status" value="1"/>
</dbReference>
<feature type="domain" description="GGDEF" evidence="3">
    <location>
        <begin position="186"/>
        <end position="319"/>
    </location>
</feature>
<dbReference type="SUPFAM" id="SSF55073">
    <property type="entry name" value="Nucleotide cyclase"/>
    <property type="match status" value="1"/>
</dbReference>
<keyword evidence="4" id="KW-0808">Transferase</keyword>
<dbReference type="InterPro" id="IPR035965">
    <property type="entry name" value="PAS-like_dom_sf"/>
</dbReference>
<evidence type="ECO:0000313" key="4">
    <source>
        <dbReference type="EMBL" id="MFC3852836.1"/>
    </source>
</evidence>
<evidence type="ECO:0000256" key="2">
    <source>
        <dbReference type="ARBA" id="ARBA00034247"/>
    </source>
</evidence>
<name>A0ABV7ZXA7_9GAMM</name>
<organism evidence="4 5">
    <name type="scientific">Saccharospirillum mangrovi</name>
    <dbReference type="NCBI Taxonomy" id="2161747"/>
    <lineage>
        <taxon>Bacteria</taxon>
        <taxon>Pseudomonadati</taxon>
        <taxon>Pseudomonadota</taxon>
        <taxon>Gammaproteobacteria</taxon>
        <taxon>Oceanospirillales</taxon>
        <taxon>Saccharospirillaceae</taxon>
        <taxon>Saccharospirillum</taxon>
    </lineage>
</organism>
<dbReference type="PROSITE" id="PS50887">
    <property type="entry name" value="GGDEF"/>
    <property type="match status" value="1"/>
</dbReference>
<proteinExistence type="predicted"/>
<evidence type="ECO:0000259" key="3">
    <source>
        <dbReference type="PROSITE" id="PS50887"/>
    </source>
</evidence>
<dbReference type="Gene3D" id="3.30.70.270">
    <property type="match status" value="1"/>
</dbReference>
<evidence type="ECO:0000256" key="1">
    <source>
        <dbReference type="ARBA" id="ARBA00012528"/>
    </source>
</evidence>
<dbReference type="PANTHER" id="PTHR45138">
    <property type="entry name" value="REGULATORY COMPONENTS OF SENSORY TRANSDUCTION SYSTEM"/>
    <property type="match status" value="1"/>
</dbReference>
<dbReference type="GO" id="GO:0052621">
    <property type="term" value="F:diguanylate cyclase activity"/>
    <property type="evidence" value="ECO:0007669"/>
    <property type="project" value="UniProtKB-EC"/>
</dbReference>
<dbReference type="EC" id="2.7.7.65" evidence="1"/>
<dbReference type="SMART" id="SM00267">
    <property type="entry name" value="GGDEF"/>
    <property type="match status" value="1"/>
</dbReference>
<sequence length="320" mass="37013">MTDASNDIVDFHWMLEILQTIDIGLIVIDNEYNITTWNAFMENHSGRAASSVKNQPLFEVFPELPEAWFRQKADTVRLLSIRTFTTWEQRPYLVRFRNYHPITSTAEFMYQNSMLYPIVDTKNQVTHIAVVIFDVTDIATSKLALQEANGELERLTRTDGLSQLFNRSYLEESIHRELQRSRRHNHPASLIMLDVDFFKHVNDTYGHVAGDDVIRFIGRQLRLNLRETDTAGRYGGEEFAVVLPETSANDAKVFAERLRLIMEDSTMKHEDTEFKITISLGIAELTDTMSTEQDWISSADHALYESKHNGRNQTTIFKTK</sequence>
<dbReference type="InterPro" id="IPR043128">
    <property type="entry name" value="Rev_trsase/Diguanyl_cyclase"/>
</dbReference>
<dbReference type="RefSeq" id="WP_380695419.1">
    <property type="nucleotide sequence ID" value="NZ_JBHRYR010000003.1"/>
</dbReference>
<protein>
    <recommendedName>
        <fullName evidence="1">diguanylate cyclase</fullName>
        <ecNumber evidence="1">2.7.7.65</ecNumber>
    </recommendedName>
</protein>
<dbReference type="InterPro" id="IPR000160">
    <property type="entry name" value="GGDEF_dom"/>
</dbReference>
<dbReference type="PANTHER" id="PTHR45138:SF9">
    <property type="entry name" value="DIGUANYLATE CYCLASE DGCM-RELATED"/>
    <property type="match status" value="1"/>
</dbReference>